<dbReference type="GO" id="GO:0043527">
    <property type="term" value="C:tRNA methyltransferase complex"/>
    <property type="evidence" value="ECO:0007669"/>
    <property type="project" value="TreeGrafter"/>
</dbReference>
<comment type="caution">
    <text evidence="7">Lacks conserved residue(s) required for the propagation of feature annotation.</text>
</comment>
<dbReference type="Gene3D" id="3.40.50.150">
    <property type="entry name" value="Vaccinia Virus protein VP39"/>
    <property type="match status" value="1"/>
</dbReference>
<gene>
    <name evidence="7 8" type="primary">trmB</name>
    <name evidence="8" type="ORF">EVA94_00840</name>
</gene>
<dbReference type="PANTHER" id="PTHR23417:SF14">
    <property type="entry name" value="PENTACOTRIPEPTIDE-REPEAT REGION OF PRORP DOMAIN-CONTAINING PROTEIN"/>
    <property type="match status" value="1"/>
</dbReference>
<evidence type="ECO:0000256" key="4">
    <source>
        <dbReference type="ARBA" id="ARBA00022679"/>
    </source>
</evidence>
<evidence type="ECO:0000256" key="7">
    <source>
        <dbReference type="HAMAP-Rule" id="MF_01057"/>
    </source>
</evidence>
<comment type="catalytic activity">
    <reaction evidence="1 7">
        <text>guanosine(46) in tRNA + S-adenosyl-L-methionine = N(7)-methylguanosine(46) in tRNA + S-adenosyl-L-homocysteine</text>
        <dbReference type="Rhea" id="RHEA:42708"/>
        <dbReference type="Rhea" id="RHEA-COMP:10188"/>
        <dbReference type="Rhea" id="RHEA-COMP:10189"/>
        <dbReference type="ChEBI" id="CHEBI:57856"/>
        <dbReference type="ChEBI" id="CHEBI:59789"/>
        <dbReference type="ChEBI" id="CHEBI:74269"/>
        <dbReference type="ChEBI" id="CHEBI:74480"/>
        <dbReference type="EC" id="2.1.1.33"/>
    </reaction>
</comment>
<feature type="binding site" evidence="7">
    <location>
        <position position="161"/>
    </location>
    <ligand>
        <name>substrate</name>
    </ligand>
</feature>
<keyword evidence="3 7" id="KW-0489">Methyltransferase</keyword>
<dbReference type="GO" id="GO:0008176">
    <property type="term" value="F:tRNA (guanine(46)-N7)-methyltransferase activity"/>
    <property type="evidence" value="ECO:0007669"/>
    <property type="project" value="UniProtKB-UniRule"/>
</dbReference>
<keyword evidence="4 7" id="KW-0808">Transferase</keyword>
<dbReference type="NCBIfam" id="TIGR00091">
    <property type="entry name" value="tRNA (guanosine(46)-N7)-methyltransferase TrmB"/>
    <property type="match status" value="1"/>
</dbReference>
<comment type="caution">
    <text evidence="8">The sequence shown here is derived from an EMBL/GenBank/DDBJ whole genome shotgun (WGS) entry which is preliminary data.</text>
</comment>
<feature type="binding site" evidence="7">
    <location>
        <position position="125"/>
    </location>
    <ligand>
        <name>S-adenosyl-L-methionine</name>
        <dbReference type="ChEBI" id="CHEBI:59789"/>
    </ligand>
</feature>
<feature type="binding site" evidence="7">
    <location>
        <position position="51"/>
    </location>
    <ligand>
        <name>S-adenosyl-L-methionine</name>
        <dbReference type="ChEBI" id="CHEBI:59789"/>
    </ligand>
</feature>
<dbReference type="InterPro" id="IPR029063">
    <property type="entry name" value="SAM-dependent_MTases_sf"/>
</dbReference>
<evidence type="ECO:0000256" key="5">
    <source>
        <dbReference type="ARBA" id="ARBA00022691"/>
    </source>
</evidence>
<dbReference type="PANTHER" id="PTHR23417">
    <property type="entry name" value="3-DEOXY-D-MANNO-OCTULOSONIC-ACID TRANSFERASE/TRNA GUANINE-N 7 - -METHYLTRANSFERASE"/>
    <property type="match status" value="1"/>
</dbReference>
<dbReference type="EMBL" id="SHBG01000004">
    <property type="protein sequence ID" value="RZO25469.1"/>
    <property type="molecule type" value="Genomic_DNA"/>
</dbReference>
<dbReference type="AlphaFoldDB" id="A0A520MWB0"/>
<comment type="function">
    <text evidence="2 7">Catalyzes the formation of N(7)-methylguanine at position 46 (m7G46) in tRNA.</text>
</comment>
<dbReference type="InterPro" id="IPR003358">
    <property type="entry name" value="tRNA_(Gua-N-7)_MeTrfase_Trmb"/>
</dbReference>
<dbReference type="Pfam" id="PF02390">
    <property type="entry name" value="Methyltransf_4"/>
    <property type="match status" value="1"/>
</dbReference>
<accession>A0A520MWB0</accession>
<feature type="binding site" evidence="7">
    <location>
        <position position="129"/>
    </location>
    <ligand>
        <name>substrate</name>
    </ligand>
</feature>
<evidence type="ECO:0000256" key="2">
    <source>
        <dbReference type="ARBA" id="ARBA00003015"/>
    </source>
</evidence>
<protein>
    <recommendedName>
        <fullName evidence="7">tRNA (guanine-N(7)-)-methyltransferase</fullName>
        <ecNumber evidence="7">2.1.1.33</ecNumber>
    </recommendedName>
    <alternativeName>
        <fullName evidence="7">tRNA (guanine(46)-N(7))-methyltransferase</fullName>
    </alternativeName>
    <alternativeName>
        <fullName evidence="7">tRNA(m7G46)-methyltransferase</fullName>
    </alternativeName>
</protein>
<comment type="similarity">
    <text evidence="7">Belongs to the class I-like SAM-binding methyltransferase superfamily. TrmB family.</text>
</comment>
<feature type="binding site" evidence="7">
    <location>
        <position position="76"/>
    </location>
    <ligand>
        <name>S-adenosyl-L-methionine</name>
        <dbReference type="ChEBI" id="CHEBI:59789"/>
    </ligand>
</feature>
<sequence length="215" mass="25430">MRLKFLPSFVKRRGRITRRQEKALVLLKDYSVFTIKDIQKESIDYDQCCLEIGFGNAEHLIRQSENNPKTLFIGSEVYMSGIGSLLSYINENKVKNIRIFSDDIRILLDQKCSETFNLINILCPDPWPKERHHKRRLINDDFLNMIQGFIKIDGHIFISTDWENYAESIEHTFNRSSLFSSTDDCVFQKNSLTKFEQRGVDQGRRIFEFNYRKNN</sequence>
<evidence type="ECO:0000256" key="6">
    <source>
        <dbReference type="ARBA" id="ARBA00022694"/>
    </source>
</evidence>
<proteinExistence type="inferred from homology"/>
<dbReference type="Proteomes" id="UP000315498">
    <property type="component" value="Unassembled WGS sequence"/>
</dbReference>
<feature type="binding site" evidence="7">
    <location>
        <position position="103"/>
    </location>
    <ligand>
        <name>S-adenosyl-L-methionine</name>
        <dbReference type="ChEBI" id="CHEBI:59789"/>
    </ligand>
</feature>
<evidence type="ECO:0000256" key="1">
    <source>
        <dbReference type="ARBA" id="ARBA00000142"/>
    </source>
</evidence>
<organism evidence="8 9">
    <name type="scientific">SAR86 cluster bacterium</name>
    <dbReference type="NCBI Taxonomy" id="2030880"/>
    <lineage>
        <taxon>Bacteria</taxon>
        <taxon>Pseudomonadati</taxon>
        <taxon>Pseudomonadota</taxon>
        <taxon>Gammaproteobacteria</taxon>
        <taxon>SAR86 cluster</taxon>
    </lineage>
</organism>
<evidence type="ECO:0000313" key="9">
    <source>
        <dbReference type="Proteomes" id="UP000315498"/>
    </source>
</evidence>
<feature type="binding site" evidence="7">
    <location>
        <begin position="193"/>
        <end position="196"/>
    </location>
    <ligand>
        <name>substrate</name>
    </ligand>
</feature>
<dbReference type="InterPro" id="IPR055361">
    <property type="entry name" value="tRNA_methyltr_TrmB_bact"/>
</dbReference>
<reference evidence="8 9" key="1">
    <citation type="submission" date="2019-02" db="EMBL/GenBank/DDBJ databases">
        <title>Prokaryotic population dynamics and viral predation in marine succession experiment using metagenomics: the confinement effect.</title>
        <authorList>
            <person name="Haro-Moreno J.M."/>
            <person name="Rodriguez-Valera F."/>
            <person name="Lopez-Perez M."/>
        </authorList>
    </citation>
    <scope>NUCLEOTIDE SEQUENCE [LARGE SCALE GENOMIC DNA]</scope>
    <source>
        <strain evidence="8">MED-G161</strain>
    </source>
</reference>
<evidence type="ECO:0000256" key="3">
    <source>
        <dbReference type="ARBA" id="ARBA00022603"/>
    </source>
</evidence>
<dbReference type="UniPathway" id="UPA00989"/>
<keyword evidence="5 7" id="KW-0949">S-adenosyl-L-methionine</keyword>
<name>A0A520MWB0_9GAMM</name>
<evidence type="ECO:0000313" key="8">
    <source>
        <dbReference type="EMBL" id="RZO25469.1"/>
    </source>
</evidence>
<dbReference type="HAMAP" id="MF_01057">
    <property type="entry name" value="tRNA_methyltr_TrmB"/>
    <property type="match status" value="1"/>
</dbReference>
<comment type="pathway">
    <text evidence="7">tRNA modification; N(7)-methylguanine-tRNA biosynthesis.</text>
</comment>
<dbReference type="PROSITE" id="PS51625">
    <property type="entry name" value="SAM_MT_TRMB"/>
    <property type="match status" value="1"/>
</dbReference>
<keyword evidence="6 7" id="KW-0819">tRNA processing</keyword>
<dbReference type="SUPFAM" id="SSF53335">
    <property type="entry name" value="S-adenosyl-L-methionine-dependent methyltransferases"/>
    <property type="match status" value="1"/>
</dbReference>
<dbReference type="EC" id="2.1.1.33" evidence="7"/>